<evidence type="ECO:0008006" key="4">
    <source>
        <dbReference type="Google" id="ProtNLM"/>
    </source>
</evidence>
<dbReference type="Proteomes" id="UP001491310">
    <property type="component" value="Unassembled WGS sequence"/>
</dbReference>
<dbReference type="InterPro" id="IPR014718">
    <property type="entry name" value="GH-type_carb-bd"/>
</dbReference>
<feature type="region of interest" description="Disordered" evidence="1">
    <location>
        <begin position="87"/>
        <end position="200"/>
    </location>
</feature>
<gene>
    <name evidence="2" type="ORF">WJX75_009524</name>
</gene>
<dbReference type="Gene3D" id="2.70.98.10">
    <property type="match status" value="2"/>
</dbReference>
<feature type="compositionally biased region" description="Pro residues" evidence="1">
    <location>
        <begin position="107"/>
        <end position="132"/>
    </location>
</feature>
<reference evidence="2 3" key="1">
    <citation type="journal article" date="2024" name="Nat. Commun.">
        <title>Phylogenomics reveals the evolutionary origins of lichenization in chlorophyte algae.</title>
        <authorList>
            <person name="Puginier C."/>
            <person name="Libourel C."/>
            <person name="Otte J."/>
            <person name="Skaloud P."/>
            <person name="Haon M."/>
            <person name="Grisel S."/>
            <person name="Petersen M."/>
            <person name="Berrin J.G."/>
            <person name="Delaux P.M."/>
            <person name="Dal Grande F."/>
            <person name="Keller J."/>
        </authorList>
    </citation>
    <scope>NUCLEOTIDE SEQUENCE [LARGE SCALE GENOMIC DNA]</scope>
    <source>
        <strain evidence="2 3">SAG 216-7</strain>
    </source>
</reference>
<feature type="region of interest" description="Disordered" evidence="1">
    <location>
        <begin position="1"/>
        <end position="53"/>
    </location>
</feature>
<organism evidence="2 3">
    <name type="scientific">Coccomyxa subellipsoidea</name>
    <dbReference type="NCBI Taxonomy" id="248742"/>
    <lineage>
        <taxon>Eukaryota</taxon>
        <taxon>Viridiplantae</taxon>
        <taxon>Chlorophyta</taxon>
        <taxon>core chlorophytes</taxon>
        <taxon>Trebouxiophyceae</taxon>
        <taxon>Trebouxiophyceae incertae sedis</taxon>
        <taxon>Coccomyxaceae</taxon>
        <taxon>Coccomyxa</taxon>
    </lineage>
</organism>
<name>A0ABR2YEI1_9CHLO</name>
<protein>
    <recommendedName>
        <fullName evidence="4">Galactose mutarotase-like protein</fullName>
    </recommendedName>
</protein>
<evidence type="ECO:0000313" key="2">
    <source>
        <dbReference type="EMBL" id="KAK9903593.1"/>
    </source>
</evidence>
<dbReference type="SUPFAM" id="SSF74650">
    <property type="entry name" value="Galactose mutarotase-like"/>
    <property type="match status" value="2"/>
</dbReference>
<feature type="compositionally biased region" description="Acidic residues" evidence="1">
    <location>
        <begin position="186"/>
        <end position="200"/>
    </location>
</feature>
<evidence type="ECO:0000313" key="3">
    <source>
        <dbReference type="Proteomes" id="UP001491310"/>
    </source>
</evidence>
<evidence type="ECO:0000256" key="1">
    <source>
        <dbReference type="SAM" id="MobiDB-lite"/>
    </source>
</evidence>
<dbReference type="PANTHER" id="PTHR11122:SF13">
    <property type="entry name" value="GLUCOSE-6-PHOSPHATE 1-EPIMERASE"/>
    <property type="match status" value="1"/>
</dbReference>
<dbReference type="InterPro" id="IPR011013">
    <property type="entry name" value="Gal_mutarotase_sf_dom"/>
</dbReference>
<feature type="compositionally biased region" description="Basic and acidic residues" evidence="1">
    <location>
        <begin position="162"/>
        <end position="185"/>
    </location>
</feature>
<feature type="region of interest" description="Disordered" evidence="1">
    <location>
        <begin position="402"/>
        <end position="444"/>
    </location>
</feature>
<dbReference type="EMBL" id="JALJOT010000014">
    <property type="protein sequence ID" value="KAK9903593.1"/>
    <property type="molecule type" value="Genomic_DNA"/>
</dbReference>
<feature type="compositionally biased region" description="Acidic residues" evidence="1">
    <location>
        <begin position="429"/>
        <end position="442"/>
    </location>
</feature>
<keyword evidence="3" id="KW-1185">Reference proteome</keyword>
<sequence length="614" mass="66799">MRQCSLVSGRPGRPAGLLSHGARNTHRGLKRQLPCKAGSTATLPRPGCSKDATASLPKFPAFNDAQRLAANFSGSWGANTSSSLLLAQQEGRRRIDSSSSPAAVMPKAPPEWQPPTDPSGPSAPPEFTPPRDPGTAPRTVPEFEPPEQAPPGRDAPTPGRPVRPEEIPDPERDPLRTPERRRETRDPDEEPAEEPEPEEQDVLAAVVAYVEHCQELLSIEDERGAGVEVGLGTNSCPAALLYHPLGYTAVVNMHGANVVSWKRPDGSDILHMRPDSPMDGMSPILGGVPLIFPQYGRASGIAAYAGVGSSSVPTNGLLNRMHWSLLGTGVTGLDAPDPAPTAVFATESDDATYELWPFHFQAIYTVSLMCTDEVLEDDLDLQPKVRGKRELTEEEVAAAAAAQAAAAPKRGRGRPNKWKPLGDKGIAEHEEEEEELEEEGEAEQPWPVQLRCMLEIVNTGDKPFTFEAAVQSHVGIRDMTSAEALGLAGKMVLDCDSNADKPWLRMSTDDSTTFGEGRMDRVYIDAGHEESGPVVIHPGNQHYHLELIHRAGFRDLGLWNPHYDLPDPTMFEDFVAFSSGEIARPVRLQPDESWIGEMVLRLHEEEQMAPGGYE</sequence>
<comment type="caution">
    <text evidence="2">The sequence shown here is derived from an EMBL/GenBank/DDBJ whole genome shotgun (WGS) entry which is preliminary data.</text>
</comment>
<proteinExistence type="predicted"/>
<accession>A0ABR2YEI1</accession>
<dbReference type="PANTHER" id="PTHR11122">
    <property type="entry name" value="APOSPORY-ASSOCIATED PROTEIN C-RELATED"/>
    <property type="match status" value="1"/>
</dbReference>